<evidence type="ECO:0000313" key="2">
    <source>
        <dbReference type="Proteomes" id="UP000183982"/>
    </source>
</evidence>
<protein>
    <submittedName>
        <fullName evidence="1">Uncharacterized conserved protein, contains Mth938-like domain</fullName>
    </submittedName>
</protein>
<organism evidence="1 2">
    <name type="scientific">Shimia gijangensis</name>
    <dbReference type="NCBI Taxonomy" id="1470563"/>
    <lineage>
        <taxon>Bacteria</taxon>
        <taxon>Pseudomonadati</taxon>
        <taxon>Pseudomonadota</taxon>
        <taxon>Alphaproteobacteria</taxon>
        <taxon>Rhodobacterales</taxon>
        <taxon>Roseobacteraceae</taxon>
    </lineage>
</organism>
<dbReference type="PANTHER" id="PTHR21192:SF2">
    <property type="entry name" value="NADH DEHYDROGENASE [UBIQUINONE] 1 ALPHA SUBCOMPLEX ASSEMBLY FACTOR 3"/>
    <property type="match status" value="1"/>
</dbReference>
<gene>
    <name evidence="1" type="ORF">SAMN05444000_103146</name>
</gene>
<proteinExistence type="predicted"/>
<evidence type="ECO:0000313" key="1">
    <source>
        <dbReference type="EMBL" id="SHI81962.1"/>
    </source>
</evidence>
<dbReference type="PANTHER" id="PTHR21192">
    <property type="entry name" value="NUCLEAR PROTEIN E3-3"/>
    <property type="match status" value="1"/>
</dbReference>
<dbReference type="Proteomes" id="UP000183982">
    <property type="component" value="Unassembled WGS sequence"/>
</dbReference>
<dbReference type="AlphaFoldDB" id="A0A1M6E926"/>
<reference evidence="2" key="1">
    <citation type="submission" date="2016-11" db="EMBL/GenBank/DDBJ databases">
        <authorList>
            <person name="Varghese N."/>
            <person name="Submissions S."/>
        </authorList>
    </citation>
    <scope>NUCLEOTIDE SEQUENCE [LARGE SCALE GENOMIC DNA]</scope>
    <source>
        <strain evidence="2">DSM 100564</strain>
    </source>
</reference>
<dbReference type="RefSeq" id="WP_073249549.1">
    <property type="nucleotide sequence ID" value="NZ_FQZQ01000003.1"/>
</dbReference>
<accession>A0A1M6E926</accession>
<dbReference type="SUPFAM" id="SSF64076">
    <property type="entry name" value="MTH938-like"/>
    <property type="match status" value="1"/>
</dbReference>
<dbReference type="EMBL" id="FQZQ01000003">
    <property type="protein sequence ID" value="SHI81962.1"/>
    <property type="molecule type" value="Genomic_DNA"/>
</dbReference>
<dbReference type="CDD" id="cd00248">
    <property type="entry name" value="Mth938-like"/>
    <property type="match status" value="1"/>
</dbReference>
<dbReference type="OrthoDB" id="7351393at2"/>
<dbReference type="InterPro" id="IPR036748">
    <property type="entry name" value="MTH938-like_sf"/>
</dbReference>
<sequence>MNLTEIIYSEATPIESYGPGFFRIDGKIIEGGAIIHAKGARSWGGYEDLQSILDLRSEIDFILLGTGETMTAVPATFRGPLEEAGIGVEFMASPSACRTYNVLVSEGRRVAAVLHPLTQT</sequence>
<dbReference type="InterPro" id="IPR007523">
    <property type="entry name" value="NDUFAF3/AAMDC"/>
</dbReference>
<dbReference type="STRING" id="1470563.SAMN05444000_103146"/>
<dbReference type="Pfam" id="PF04430">
    <property type="entry name" value="DUF498"/>
    <property type="match status" value="1"/>
</dbReference>
<keyword evidence="2" id="KW-1185">Reference proteome</keyword>
<name>A0A1M6E926_9RHOB</name>
<dbReference type="Gene3D" id="3.40.1230.10">
    <property type="entry name" value="MTH938-like"/>
    <property type="match status" value="1"/>
</dbReference>